<keyword evidence="2" id="KW-1185">Reference proteome</keyword>
<sequence>FEWLKGNACLFLGRCVISLFRLPARRPRTLKSKIRDKSKITEPKTYNCYLLELLLLHCKSPKPATQQPSSILDICAGKVATVFEGDILVVYGPAHATNISPSKAEILHADLVDKNGQMTITLNMSNTFVHKFASTVVAGCGLRVTGFTVKEKTKYERGDANCSLSANATTTMENIPTVCKTRKLTPDMTIEQLLHSNATFSVGSFAAIVTGIHHINDLFTLYVKDSDTENGKATVHLGNFHVPLCHTIRDAIAAGNIPLLLFKNFIRQGIQGSRIVRAGHSSFIDPLNDESTKTFLQSLINTNTE</sequence>
<dbReference type="EMBL" id="JAHRHJ020000003">
    <property type="protein sequence ID" value="KAH9321272.1"/>
    <property type="molecule type" value="Genomic_DNA"/>
</dbReference>
<comment type="caution">
    <text evidence="1">The sequence shown here is derived from an EMBL/GenBank/DDBJ whole genome shotgun (WGS) entry which is preliminary data.</text>
</comment>
<dbReference type="Proteomes" id="UP000824469">
    <property type="component" value="Unassembled WGS sequence"/>
</dbReference>
<protein>
    <submittedName>
        <fullName evidence="1">Uncharacterized protein</fullName>
    </submittedName>
</protein>
<feature type="non-terminal residue" evidence="1">
    <location>
        <position position="1"/>
    </location>
</feature>
<feature type="non-terminal residue" evidence="1">
    <location>
        <position position="305"/>
    </location>
</feature>
<proteinExistence type="predicted"/>
<gene>
    <name evidence="1" type="ORF">KI387_015911</name>
</gene>
<organism evidence="1 2">
    <name type="scientific">Taxus chinensis</name>
    <name type="common">Chinese yew</name>
    <name type="synonym">Taxus wallichiana var. chinensis</name>
    <dbReference type="NCBI Taxonomy" id="29808"/>
    <lineage>
        <taxon>Eukaryota</taxon>
        <taxon>Viridiplantae</taxon>
        <taxon>Streptophyta</taxon>
        <taxon>Embryophyta</taxon>
        <taxon>Tracheophyta</taxon>
        <taxon>Spermatophyta</taxon>
        <taxon>Pinopsida</taxon>
        <taxon>Pinidae</taxon>
        <taxon>Conifers II</taxon>
        <taxon>Cupressales</taxon>
        <taxon>Taxaceae</taxon>
        <taxon>Taxus</taxon>
    </lineage>
</organism>
<name>A0AA38GGA1_TAXCH</name>
<dbReference type="AlphaFoldDB" id="A0AA38GGA1"/>
<reference evidence="1 2" key="1">
    <citation type="journal article" date="2021" name="Nat. Plants">
        <title>The Taxus genome provides insights into paclitaxel biosynthesis.</title>
        <authorList>
            <person name="Xiong X."/>
            <person name="Gou J."/>
            <person name="Liao Q."/>
            <person name="Li Y."/>
            <person name="Zhou Q."/>
            <person name="Bi G."/>
            <person name="Li C."/>
            <person name="Du R."/>
            <person name="Wang X."/>
            <person name="Sun T."/>
            <person name="Guo L."/>
            <person name="Liang H."/>
            <person name="Lu P."/>
            <person name="Wu Y."/>
            <person name="Zhang Z."/>
            <person name="Ro D.K."/>
            <person name="Shang Y."/>
            <person name="Huang S."/>
            <person name="Yan J."/>
        </authorList>
    </citation>
    <scope>NUCLEOTIDE SEQUENCE [LARGE SCALE GENOMIC DNA]</scope>
    <source>
        <strain evidence="1">Ta-2019</strain>
    </source>
</reference>
<accession>A0AA38GGA1</accession>
<evidence type="ECO:0000313" key="2">
    <source>
        <dbReference type="Proteomes" id="UP000824469"/>
    </source>
</evidence>
<evidence type="ECO:0000313" key="1">
    <source>
        <dbReference type="EMBL" id="KAH9321272.1"/>
    </source>
</evidence>